<name>A0A8H4P493_9HYPO</name>
<dbReference type="AlphaFoldDB" id="A0A8H4P493"/>
<evidence type="ECO:0000256" key="1">
    <source>
        <dbReference type="SAM" id="Phobius"/>
    </source>
</evidence>
<dbReference type="EMBL" id="JAADYS010001623">
    <property type="protein sequence ID" value="KAF4461939.1"/>
    <property type="molecule type" value="Genomic_DNA"/>
</dbReference>
<evidence type="ECO:0000313" key="2">
    <source>
        <dbReference type="EMBL" id="KAF4461939.1"/>
    </source>
</evidence>
<accession>A0A8H4P493</accession>
<keyword evidence="3" id="KW-1185">Reference proteome</keyword>
<dbReference type="OrthoDB" id="4833021at2759"/>
<dbReference type="Proteomes" id="UP000554235">
    <property type="component" value="Unassembled WGS sequence"/>
</dbReference>
<keyword evidence="1" id="KW-1133">Transmembrane helix</keyword>
<protein>
    <submittedName>
        <fullName evidence="2">Uncharacterized protein</fullName>
    </submittedName>
</protein>
<proteinExistence type="predicted"/>
<keyword evidence="1" id="KW-0472">Membrane</keyword>
<keyword evidence="1" id="KW-0812">Transmembrane</keyword>
<evidence type="ECO:0000313" key="3">
    <source>
        <dbReference type="Proteomes" id="UP000554235"/>
    </source>
</evidence>
<feature type="transmembrane region" description="Helical" evidence="1">
    <location>
        <begin position="23"/>
        <end position="52"/>
    </location>
</feature>
<sequence>MYQSSSDSSWNLLGPLQTEYSSVVHWISLVCFGLGLMLFLPIMLFIALDLFLWMWRTASNRTPPSSCDPKPAVNTNSNPAAIATGLDKATLRC</sequence>
<organism evidence="2 3">
    <name type="scientific">Fusarium albosuccineum</name>
    <dbReference type="NCBI Taxonomy" id="1237068"/>
    <lineage>
        <taxon>Eukaryota</taxon>
        <taxon>Fungi</taxon>
        <taxon>Dikarya</taxon>
        <taxon>Ascomycota</taxon>
        <taxon>Pezizomycotina</taxon>
        <taxon>Sordariomycetes</taxon>
        <taxon>Hypocreomycetidae</taxon>
        <taxon>Hypocreales</taxon>
        <taxon>Nectriaceae</taxon>
        <taxon>Fusarium</taxon>
        <taxon>Fusarium decemcellulare species complex</taxon>
    </lineage>
</organism>
<gene>
    <name evidence="2" type="ORF">FALBO_11256</name>
</gene>
<reference evidence="2 3" key="1">
    <citation type="submission" date="2020-01" db="EMBL/GenBank/DDBJ databases">
        <title>Identification and distribution of gene clusters putatively required for synthesis of sphingolipid metabolism inhibitors in phylogenetically diverse species of the filamentous fungus Fusarium.</title>
        <authorList>
            <person name="Kim H.-S."/>
            <person name="Busman M."/>
            <person name="Brown D.W."/>
            <person name="Divon H."/>
            <person name="Uhlig S."/>
            <person name="Proctor R.H."/>
        </authorList>
    </citation>
    <scope>NUCLEOTIDE SEQUENCE [LARGE SCALE GENOMIC DNA]</scope>
    <source>
        <strain evidence="2 3">NRRL 20459</strain>
    </source>
</reference>
<comment type="caution">
    <text evidence="2">The sequence shown here is derived from an EMBL/GenBank/DDBJ whole genome shotgun (WGS) entry which is preliminary data.</text>
</comment>